<dbReference type="AlphaFoldDB" id="A0A9P1J269"/>
<feature type="coiled-coil region" evidence="1">
    <location>
        <begin position="116"/>
        <end position="143"/>
    </location>
</feature>
<organism evidence="2 3">
    <name type="scientific">Caenorhabditis angaria</name>
    <dbReference type="NCBI Taxonomy" id="860376"/>
    <lineage>
        <taxon>Eukaryota</taxon>
        <taxon>Metazoa</taxon>
        <taxon>Ecdysozoa</taxon>
        <taxon>Nematoda</taxon>
        <taxon>Chromadorea</taxon>
        <taxon>Rhabditida</taxon>
        <taxon>Rhabditina</taxon>
        <taxon>Rhabditomorpha</taxon>
        <taxon>Rhabditoidea</taxon>
        <taxon>Rhabditidae</taxon>
        <taxon>Peloderinae</taxon>
        <taxon>Caenorhabditis</taxon>
    </lineage>
</organism>
<reference evidence="2" key="1">
    <citation type="submission" date="2022-11" db="EMBL/GenBank/DDBJ databases">
        <authorList>
            <person name="Kikuchi T."/>
        </authorList>
    </citation>
    <scope>NUCLEOTIDE SEQUENCE</scope>
    <source>
        <strain evidence="2">PS1010</strain>
    </source>
</reference>
<comment type="caution">
    <text evidence="2">The sequence shown here is derived from an EMBL/GenBank/DDBJ whole genome shotgun (WGS) entry which is preliminary data.</text>
</comment>
<gene>
    <name evidence="2" type="ORF">CAMP_LOCUS16295</name>
</gene>
<evidence type="ECO:0000313" key="2">
    <source>
        <dbReference type="EMBL" id="CAI5453658.1"/>
    </source>
</evidence>
<evidence type="ECO:0000256" key="1">
    <source>
        <dbReference type="SAM" id="Coils"/>
    </source>
</evidence>
<dbReference type="EMBL" id="CANHGI010000005">
    <property type="protein sequence ID" value="CAI5453658.1"/>
    <property type="molecule type" value="Genomic_DNA"/>
</dbReference>
<keyword evidence="3" id="KW-1185">Reference proteome</keyword>
<sequence>MTDQLLKQHEERMKKFEEYRKNELDEAVRVERILNEHIQKLENQYTELRQKHVTQITDEMKENAEILKNMGIEKIRAIEQIEETSIGVEALVGEMRITNEMSKNLKTNALSADVNLNNYARHFEELQKLAEKIEETLTQSLERRVTFELLRDQVNEKHVLLSRFTVFDKADQYFEERKEVSKTIVKQLDEVIPIFETILEYIDQIENVEVRNSIVPLIETISTTMKQLVQLFLSLPKVEEVKYLENNIQEEMKSIESNVVRNILKSVHNELEN</sequence>
<accession>A0A9P1J269</accession>
<protein>
    <submittedName>
        <fullName evidence="2">Uncharacterized protein</fullName>
    </submittedName>
</protein>
<proteinExistence type="predicted"/>
<dbReference type="Proteomes" id="UP001152747">
    <property type="component" value="Unassembled WGS sequence"/>
</dbReference>
<feature type="coiled-coil region" evidence="1">
    <location>
        <begin position="6"/>
        <end position="58"/>
    </location>
</feature>
<name>A0A9P1J269_9PELO</name>
<evidence type="ECO:0000313" key="3">
    <source>
        <dbReference type="Proteomes" id="UP001152747"/>
    </source>
</evidence>
<keyword evidence="1" id="KW-0175">Coiled coil</keyword>